<dbReference type="Pfam" id="PF00586">
    <property type="entry name" value="AIRS"/>
    <property type="match status" value="1"/>
</dbReference>
<dbReference type="InterPro" id="IPR010918">
    <property type="entry name" value="PurM-like_C_dom"/>
</dbReference>
<protein>
    <submittedName>
        <fullName evidence="4">Hydrogenase expression/formation protein HypE</fullName>
    </submittedName>
</protein>
<dbReference type="InterPro" id="IPR036676">
    <property type="entry name" value="PurM-like_C_sf"/>
</dbReference>
<dbReference type="RefSeq" id="WP_012506191.1">
    <property type="nucleotide sequence ID" value="NC_011059.1"/>
</dbReference>
<dbReference type="CDD" id="cd02197">
    <property type="entry name" value="HypE"/>
    <property type="match status" value="1"/>
</dbReference>
<name>B4S9I8_PROA2</name>
<sequence>MQFECPLPQADHDRVQIAHGAGGRLSRELMATVFMPALNNPMLAELDDQARLILPPGRVAFTTDTYVITPLFFPGGNIGELAVHGTVNDLAVGGAVPRFLSAGFVLEEGFPLADLQLIVSSLGQAAAKAGVSVVTGDTKVVQKGQCDGVFINTSGIGEIREGIDVSCRHLQPGDRLILSGTLADHGIAVLCAREGLSMQMSVESDSASLNAMISAVLEVFPGIHAMRDPTRGGAAATLNELASASGVGIVLEEEAIPVHPEVRGACELLGIDPLTVANEGKVIIAVPSNGADAVLDALRRDVHGKNAAVIGEAVGDHPGVVVMRTAYGSRRVVEMPLGEQLPRIC</sequence>
<dbReference type="InterPro" id="IPR011854">
    <property type="entry name" value="HypE"/>
</dbReference>
<accession>B4S9I8</accession>
<dbReference type="PIRSF" id="PIRSF005644">
    <property type="entry name" value="Hdrgns_mtr_HypE"/>
    <property type="match status" value="1"/>
</dbReference>
<dbReference type="HOGENOM" id="CLU_049733_0_0_10"/>
<dbReference type="AlphaFoldDB" id="B4S9I8"/>
<dbReference type="Gene3D" id="3.30.1330.10">
    <property type="entry name" value="PurM-like, N-terminal domain"/>
    <property type="match status" value="1"/>
</dbReference>
<proteinExistence type="inferred from homology"/>
<dbReference type="InterPro" id="IPR016188">
    <property type="entry name" value="PurM-like_N"/>
</dbReference>
<dbReference type="InterPro" id="IPR036921">
    <property type="entry name" value="PurM-like_N_sf"/>
</dbReference>
<evidence type="ECO:0000256" key="1">
    <source>
        <dbReference type="ARBA" id="ARBA00006243"/>
    </source>
</evidence>
<gene>
    <name evidence="4" type="ordered locus">Paes_1640</name>
</gene>
<dbReference type="STRING" id="290512.Paes_1640"/>
<dbReference type="KEGG" id="paa:Paes_1640"/>
<evidence type="ECO:0000259" key="2">
    <source>
        <dbReference type="Pfam" id="PF00586"/>
    </source>
</evidence>
<dbReference type="NCBIfam" id="TIGR02124">
    <property type="entry name" value="hypE"/>
    <property type="match status" value="1"/>
</dbReference>
<evidence type="ECO:0000313" key="4">
    <source>
        <dbReference type="EMBL" id="ACF46658.1"/>
    </source>
</evidence>
<comment type="similarity">
    <text evidence="1">Belongs to the HypE family.</text>
</comment>
<dbReference type="Proteomes" id="UP000002725">
    <property type="component" value="Chromosome"/>
</dbReference>
<dbReference type="PANTHER" id="PTHR30303">
    <property type="entry name" value="HYDROGENASE ISOENZYMES FORMATION PROTEIN HYPE"/>
    <property type="match status" value="1"/>
</dbReference>
<keyword evidence="5" id="KW-1185">Reference proteome</keyword>
<feature type="domain" description="PurM-like C-terminal" evidence="3">
    <location>
        <begin position="171"/>
        <end position="321"/>
    </location>
</feature>
<organism evidence="4 5">
    <name type="scientific">Prosthecochloris aestuarii (strain DSM 271 / SK 413)</name>
    <dbReference type="NCBI Taxonomy" id="290512"/>
    <lineage>
        <taxon>Bacteria</taxon>
        <taxon>Pseudomonadati</taxon>
        <taxon>Chlorobiota</taxon>
        <taxon>Chlorobiia</taxon>
        <taxon>Chlorobiales</taxon>
        <taxon>Chlorobiaceae</taxon>
        <taxon>Prosthecochloris</taxon>
    </lineage>
</organism>
<dbReference type="Gene3D" id="3.90.650.10">
    <property type="entry name" value="PurM-like C-terminal domain"/>
    <property type="match status" value="1"/>
</dbReference>
<dbReference type="PANTHER" id="PTHR30303:SF0">
    <property type="entry name" value="CARBAMOYL DEHYDRATASE HYPE"/>
    <property type="match status" value="1"/>
</dbReference>
<dbReference type="SUPFAM" id="SSF55326">
    <property type="entry name" value="PurM N-terminal domain-like"/>
    <property type="match status" value="1"/>
</dbReference>
<reference evidence="4" key="1">
    <citation type="submission" date="2008-06" db="EMBL/GenBank/DDBJ databases">
        <title>Complete sequence of chromosome of Prosthecochloris aestuarii DSM 271.</title>
        <authorList>
            <consortium name="US DOE Joint Genome Institute"/>
            <person name="Lucas S."/>
            <person name="Copeland A."/>
            <person name="Lapidus A."/>
            <person name="Glavina del Rio T."/>
            <person name="Dalin E."/>
            <person name="Tice H."/>
            <person name="Bruce D."/>
            <person name="Goodwin L."/>
            <person name="Pitluck S."/>
            <person name="Schmutz J."/>
            <person name="Larimer F."/>
            <person name="Land M."/>
            <person name="Hauser L."/>
            <person name="Kyrpides N."/>
            <person name="Anderson I."/>
            <person name="Liu Z."/>
            <person name="Li T."/>
            <person name="Zhao F."/>
            <person name="Overmann J."/>
            <person name="Bryant D.A."/>
            <person name="Richardson P."/>
        </authorList>
    </citation>
    <scope>NUCLEOTIDE SEQUENCE [LARGE SCALE GENOMIC DNA]</scope>
    <source>
        <strain evidence="4">DSM 271</strain>
    </source>
</reference>
<evidence type="ECO:0000259" key="3">
    <source>
        <dbReference type="Pfam" id="PF02769"/>
    </source>
</evidence>
<dbReference type="GO" id="GO:0051604">
    <property type="term" value="P:protein maturation"/>
    <property type="evidence" value="ECO:0007669"/>
    <property type="project" value="TreeGrafter"/>
</dbReference>
<dbReference type="EMBL" id="CP001108">
    <property type="protein sequence ID" value="ACF46658.1"/>
    <property type="molecule type" value="Genomic_DNA"/>
</dbReference>
<evidence type="ECO:0000313" key="5">
    <source>
        <dbReference type="Proteomes" id="UP000002725"/>
    </source>
</evidence>
<dbReference type="SUPFAM" id="SSF56042">
    <property type="entry name" value="PurM C-terminal domain-like"/>
    <property type="match status" value="1"/>
</dbReference>
<dbReference type="Pfam" id="PF02769">
    <property type="entry name" value="AIRS_C"/>
    <property type="match status" value="1"/>
</dbReference>
<feature type="domain" description="PurM-like N-terminal" evidence="2">
    <location>
        <begin position="47"/>
        <end position="159"/>
    </location>
</feature>
<dbReference type="eggNOG" id="COG0309">
    <property type="taxonomic scope" value="Bacteria"/>
</dbReference>